<feature type="transmembrane region" description="Helical" evidence="1">
    <location>
        <begin position="72"/>
        <end position="97"/>
    </location>
</feature>
<proteinExistence type="predicted"/>
<reference evidence="3" key="1">
    <citation type="submission" date="2015-09" db="EMBL/GenBank/DDBJ databases">
        <authorList>
            <person name="Fill T.P."/>
            <person name="Baretta J.F."/>
            <person name="de Almeida L.G."/>
            <person name="Rocha M."/>
            <person name="de Souza D.H."/>
            <person name="Malavazi I."/>
            <person name="Cerdeira L.T."/>
            <person name="Hong H."/>
            <person name="Samborskyy M."/>
            <person name="de Vasconcelos A.T."/>
            <person name="Leadlay P."/>
            <person name="Rodrigues-Filho E."/>
        </authorList>
    </citation>
    <scope>NUCLEOTIDE SEQUENCE [LARGE SCALE GENOMIC DNA]</scope>
    <source>
        <strain evidence="3">LaBioMMi 136</strain>
    </source>
</reference>
<sequence>MLIYPILTILGFMGIYHQAREILTTPFPNALSLSGLAAQALAFTLVSVTLIWALPFPYEKSDGVFNWRSFSVWYGVIGWIIVDNFVFALGQAVLLALGLHRSSSSKNVVLRGETEPLLVNVAH</sequence>
<protein>
    <submittedName>
        <fullName evidence="2">Uncharacterized protein</fullName>
    </submittedName>
</protein>
<name>A0A1S9RD98_PENBI</name>
<evidence type="ECO:0000313" key="2">
    <source>
        <dbReference type="EMBL" id="OOQ83240.1"/>
    </source>
</evidence>
<evidence type="ECO:0000313" key="3">
    <source>
        <dbReference type="Proteomes" id="UP000190744"/>
    </source>
</evidence>
<dbReference type="Proteomes" id="UP000190744">
    <property type="component" value="Unassembled WGS sequence"/>
</dbReference>
<keyword evidence="1" id="KW-0812">Transmembrane</keyword>
<keyword evidence="1" id="KW-0472">Membrane</keyword>
<feature type="transmembrane region" description="Helical" evidence="1">
    <location>
        <begin position="30"/>
        <end position="52"/>
    </location>
</feature>
<organism evidence="2 3">
    <name type="scientific">Penicillium brasilianum</name>
    <dbReference type="NCBI Taxonomy" id="104259"/>
    <lineage>
        <taxon>Eukaryota</taxon>
        <taxon>Fungi</taxon>
        <taxon>Dikarya</taxon>
        <taxon>Ascomycota</taxon>
        <taxon>Pezizomycotina</taxon>
        <taxon>Eurotiomycetes</taxon>
        <taxon>Eurotiomycetidae</taxon>
        <taxon>Eurotiales</taxon>
        <taxon>Aspergillaceae</taxon>
        <taxon>Penicillium</taxon>
    </lineage>
</organism>
<evidence type="ECO:0000256" key="1">
    <source>
        <dbReference type="SAM" id="Phobius"/>
    </source>
</evidence>
<keyword evidence="1" id="KW-1133">Transmembrane helix</keyword>
<accession>A0A1S9RD98</accession>
<dbReference type="AlphaFoldDB" id="A0A1S9RD98"/>
<gene>
    <name evidence="2" type="ORF">PEBR_36119</name>
</gene>
<comment type="caution">
    <text evidence="2">The sequence shown here is derived from an EMBL/GenBank/DDBJ whole genome shotgun (WGS) entry which is preliminary data.</text>
</comment>
<dbReference type="EMBL" id="LJBN01000201">
    <property type="protein sequence ID" value="OOQ83240.1"/>
    <property type="molecule type" value="Genomic_DNA"/>
</dbReference>